<proteinExistence type="predicted"/>
<name>A0A139HAM2_9PEZI</name>
<accession>A0A139HAM2</accession>
<sequence length="615" mass="69613">MVVSVSPRLSDDLEYDSESECFVSDPRFSFGFQSLTLEPTGYSDHEYQDDRAFASTPDPSVQRRRRRQRDSDTFFAGRDMFEYSTVADGDAFRLVQVQAGTGIEPIECKMLWENSKHPEKAYDCLSYAWESKIRVEMILVDGFAFPVTKNLLCALQNLRKPRATLLIWIDQICINQDDDNERGHQVSIMKHIFNQARKVHVWLGEADNRSRMLCEFAKTLRRGEVNASKQPLNKTKLKEAIQSVLERPWFSRVWVIPEVVLSKHTTVAWTTATGARARISWDHLIKLVRDVTIPTMSSGFDKQVSLLGNTRQRIAIITQMIASQKKCRDHTDISQLLILSKSSKATDVRDKVYAFYALTHLSTTPNYFGPPGPLFVDVIHLYITNILHHYSYESIHDLSEEQKTFQLMSILYSAGRLHQHREIGLTASWIPDWTYSWHLAPVWCQSLPNFGSGSSKDEWSMGIRSGYRTGGDQRETFQIREGSRGQLKVTALVLDSITLIHEVTPVPTPNSSQVLVGSFDEDGDASDSPELRYGRHFFTTGNGYTGYATPGIREGDKIAILVGGDVPVVLRAAPELMEKSKAFSLLCECYVASSAVMCGDFLRDNRALARDIILI</sequence>
<gene>
    <name evidence="3" type="ORF">AC578_3755</name>
</gene>
<dbReference type="PANTHER" id="PTHR24148:SF73">
    <property type="entry name" value="HET DOMAIN PROTEIN (AFU_ORTHOLOGUE AFUA_8G01020)"/>
    <property type="match status" value="1"/>
</dbReference>
<dbReference type="AlphaFoldDB" id="A0A139HAM2"/>
<evidence type="ECO:0000259" key="2">
    <source>
        <dbReference type="Pfam" id="PF06985"/>
    </source>
</evidence>
<dbReference type="STRING" id="321146.A0A139HAM2"/>
<evidence type="ECO:0000313" key="4">
    <source>
        <dbReference type="Proteomes" id="UP000070133"/>
    </source>
</evidence>
<dbReference type="EMBL" id="LFZN01000091">
    <property type="protein sequence ID" value="KXS99494.1"/>
    <property type="molecule type" value="Genomic_DNA"/>
</dbReference>
<feature type="region of interest" description="Disordered" evidence="1">
    <location>
        <begin position="50"/>
        <end position="69"/>
    </location>
</feature>
<dbReference type="OrthoDB" id="3553147at2759"/>
<dbReference type="PANTHER" id="PTHR24148">
    <property type="entry name" value="ANKYRIN REPEAT DOMAIN-CONTAINING PROTEIN 39 HOMOLOG-RELATED"/>
    <property type="match status" value="1"/>
</dbReference>
<dbReference type="Pfam" id="PF06985">
    <property type="entry name" value="HET"/>
    <property type="match status" value="1"/>
</dbReference>
<feature type="domain" description="Heterokaryon incompatibility" evidence="2">
    <location>
        <begin position="122"/>
        <end position="258"/>
    </location>
</feature>
<dbReference type="InterPro" id="IPR052895">
    <property type="entry name" value="HetReg/Transcr_Mod"/>
</dbReference>
<dbReference type="Proteomes" id="UP000070133">
    <property type="component" value="Unassembled WGS sequence"/>
</dbReference>
<evidence type="ECO:0000256" key="1">
    <source>
        <dbReference type="SAM" id="MobiDB-lite"/>
    </source>
</evidence>
<organism evidence="3 4">
    <name type="scientific">Pseudocercospora eumusae</name>
    <dbReference type="NCBI Taxonomy" id="321146"/>
    <lineage>
        <taxon>Eukaryota</taxon>
        <taxon>Fungi</taxon>
        <taxon>Dikarya</taxon>
        <taxon>Ascomycota</taxon>
        <taxon>Pezizomycotina</taxon>
        <taxon>Dothideomycetes</taxon>
        <taxon>Dothideomycetidae</taxon>
        <taxon>Mycosphaerellales</taxon>
        <taxon>Mycosphaerellaceae</taxon>
        <taxon>Pseudocercospora</taxon>
    </lineage>
</organism>
<dbReference type="InterPro" id="IPR010730">
    <property type="entry name" value="HET"/>
</dbReference>
<keyword evidence="4" id="KW-1185">Reference proteome</keyword>
<reference evidence="3 4" key="1">
    <citation type="submission" date="2015-07" db="EMBL/GenBank/DDBJ databases">
        <title>Comparative genomics of the Sigatoka disease complex on banana suggests a link between parallel evolutionary changes in Pseudocercospora fijiensis and Pseudocercospora eumusae and increased virulence on the banana host.</title>
        <authorList>
            <person name="Chang T.-C."/>
            <person name="Salvucci A."/>
            <person name="Crous P.W."/>
            <person name="Stergiopoulos I."/>
        </authorList>
    </citation>
    <scope>NUCLEOTIDE SEQUENCE [LARGE SCALE GENOMIC DNA]</scope>
    <source>
        <strain evidence="3 4">CBS 114824</strain>
    </source>
</reference>
<evidence type="ECO:0000313" key="3">
    <source>
        <dbReference type="EMBL" id="KXS99494.1"/>
    </source>
</evidence>
<comment type="caution">
    <text evidence="3">The sequence shown here is derived from an EMBL/GenBank/DDBJ whole genome shotgun (WGS) entry which is preliminary data.</text>
</comment>
<protein>
    <recommendedName>
        <fullName evidence="2">Heterokaryon incompatibility domain-containing protein</fullName>
    </recommendedName>
</protein>